<keyword evidence="6 7" id="KW-0472">Membrane</keyword>
<comment type="caution">
    <text evidence="8">The sequence shown here is derived from an EMBL/GenBank/DDBJ whole genome shotgun (WGS) entry which is preliminary data.</text>
</comment>
<keyword evidence="3" id="KW-1003">Cell membrane</keyword>
<evidence type="ECO:0000256" key="1">
    <source>
        <dbReference type="ARBA" id="ARBA00004236"/>
    </source>
</evidence>
<keyword evidence="5 7" id="KW-1133">Transmembrane helix</keyword>
<evidence type="ECO:0000256" key="3">
    <source>
        <dbReference type="ARBA" id="ARBA00022475"/>
    </source>
</evidence>
<dbReference type="Gene3D" id="2.60.40.2880">
    <property type="entry name" value="MmpS1-5, C-terminal soluble domain"/>
    <property type="match status" value="1"/>
</dbReference>
<evidence type="ECO:0000256" key="6">
    <source>
        <dbReference type="ARBA" id="ARBA00023136"/>
    </source>
</evidence>
<evidence type="ECO:0000256" key="4">
    <source>
        <dbReference type="ARBA" id="ARBA00022692"/>
    </source>
</evidence>
<gene>
    <name evidence="8" type="ORF">MPRG_37100</name>
</gene>
<accession>A0ABQ1C7S0</accession>
<evidence type="ECO:0000313" key="8">
    <source>
        <dbReference type="EMBL" id="GFG80434.1"/>
    </source>
</evidence>
<protein>
    <submittedName>
        <fullName evidence="8">Membrane protein</fullName>
    </submittedName>
</protein>
<evidence type="ECO:0000256" key="5">
    <source>
        <dbReference type="ARBA" id="ARBA00022989"/>
    </source>
</evidence>
<comment type="similarity">
    <text evidence="2">Belongs to the MmpS family.</text>
</comment>
<reference evidence="8 9" key="1">
    <citation type="journal article" date="2019" name="Emerg. Microbes Infect.">
        <title>Comprehensive subspecies identification of 175 nontuberculous mycobacteria species based on 7547 genomic profiles.</title>
        <authorList>
            <person name="Matsumoto Y."/>
            <person name="Kinjo T."/>
            <person name="Motooka D."/>
            <person name="Nabeya D."/>
            <person name="Jung N."/>
            <person name="Uechi K."/>
            <person name="Horii T."/>
            <person name="Iida T."/>
            <person name="Fujita J."/>
            <person name="Nakamura S."/>
        </authorList>
    </citation>
    <scope>NUCLEOTIDE SEQUENCE [LARGE SCALE GENOMIC DNA]</scope>
    <source>
        <strain evidence="8 9">JCM 18565</strain>
    </source>
</reference>
<keyword evidence="9" id="KW-1185">Reference proteome</keyword>
<sequence length="168" mass="17796">MRYNPSGVAGDSLKAVAMKAGAVAGPLTRFLRKAWIPLILIVVLAVSGLVVSRLHKIFGSQDLNANAGAGIEIVQFNPKVVKYEIFGPAGATANINYWDADANTHQVDAAPLPWTFTISTTLPSVSANIMAQSDGSQIGCRITVDNVVKEEKQSDGVNPQTFCLVKSA</sequence>
<evidence type="ECO:0000256" key="2">
    <source>
        <dbReference type="ARBA" id="ARBA00007531"/>
    </source>
</evidence>
<organism evidence="8 9">
    <name type="scientific">Mycobacterium paragordonae</name>
    <dbReference type="NCBI Taxonomy" id="1389713"/>
    <lineage>
        <taxon>Bacteria</taxon>
        <taxon>Bacillati</taxon>
        <taxon>Actinomycetota</taxon>
        <taxon>Actinomycetes</taxon>
        <taxon>Mycobacteriales</taxon>
        <taxon>Mycobacteriaceae</taxon>
        <taxon>Mycobacterium</taxon>
    </lineage>
</organism>
<proteinExistence type="inferred from homology"/>
<dbReference type="Proteomes" id="UP000465240">
    <property type="component" value="Unassembled WGS sequence"/>
</dbReference>
<feature type="transmembrane region" description="Helical" evidence="7">
    <location>
        <begin position="34"/>
        <end position="51"/>
    </location>
</feature>
<dbReference type="InterPro" id="IPR038468">
    <property type="entry name" value="MmpS_C"/>
</dbReference>
<dbReference type="EMBL" id="BLKX01000001">
    <property type="protein sequence ID" value="GFG80434.1"/>
    <property type="molecule type" value="Genomic_DNA"/>
</dbReference>
<evidence type="ECO:0000256" key="7">
    <source>
        <dbReference type="SAM" id="Phobius"/>
    </source>
</evidence>
<dbReference type="InterPro" id="IPR008693">
    <property type="entry name" value="MmpS"/>
</dbReference>
<comment type="subcellular location">
    <subcellularLocation>
        <location evidence="1">Cell membrane</location>
    </subcellularLocation>
</comment>
<evidence type="ECO:0000313" key="9">
    <source>
        <dbReference type="Proteomes" id="UP000465240"/>
    </source>
</evidence>
<dbReference type="Pfam" id="PF05423">
    <property type="entry name" value="Mycobact_memb"/>
    <property type="match status" value="1"/>
</dbReference>
<name>A0ABQ1C7S0_9MYCO</name>
<keyword evidence="4 7" id="KW-0812">Transmembrane</keyword>